<proteinExistence type="predicted"/>
<evidence type="ECO:0000313" key="3">
    <source>
        <dbReference type="Proteomes" id="UP001362999"/>
    </source>
</evidence>
<sequence length="96" mass="10694">MFYLILLVGIAVNVGTGRPRLKLHSIRTKALSALMPWPHILKPLPEKRTVSVYLSCLDPAQQPTRTRKASLEIICMSSALLKYLRKIKVSSASPLP</sequence>
<accession>A0AAW0B1T9</accession>
<organism evidence="2 3">
    <name type="scientific">Favolaschia claudopus</name>
    <dbReference type="NCBI Taxonomy" id="2862362"/>
    <lineage>
        <taxon>Eukaryota</taxon>
        <taxon>Fungi</taxon>
        <taxon>Dikarya</taxon>
        <taxon>Basidiomycota</taxon>
        <taxon>Agaricomycotina</taxon>
        <taxon>Agaricomycetes</taxon>
        <taxon>Agaricomycetidae</taxon>
        <taxon>Agaricales</taxon>
        <taxon>Marasmiineae</taxon>
        <taxon>Mycenaceae</taxon>
        <taxon>Favolaschia</taxon>
    </lineage>
</organism>
<dbReference type="AlphaFoldDB" id="A0AAW0B1T9"/>
<evidence type="ECO:0000313" key="2">
    <source>
        <dbReference type="EMBL" id="KAK7019965.1"/>
    </source>
</evidence>
<reference evidence="2 3" key="1">
    <citation type="journal article" date="2024" name="J Genomics">
        <title>Draft genome sequencing and assembly of Favolaschia claudopus CIRM-BRFM 2984 isolated from oak limbs.</title>
        <authorList>
            <person name="Navarro D."/>
            <person name="Drula E."/>
            <person name="Chaduli D."/>
            <person name="Cazenave R."/>
            <person name="Ahrendt S."/>
            <person name="Wang J."/>
            <person name="Lipzen A."/>
            <person name="Daum C."/>
            <person name="Barry K."/>
            <person name="Grigoriev I.V."/>
            <person name="Favel A."/>
            <person name="Rosso M.N."/>
            <person name="Martin F."/>
        </authorList>
    </citation>
    <scope>NUCLEOTIDE SEQUENCE [LARGE SCALE GENOMIC DNA]</scope>
    <source>
        <strain evidence="2 3">CIRM-BRFM 2984</strain>
    </source>
</reference>
<gene>
    <name evidence="2" type="ORF">R3P38DRAFT_1234350</name>
</gene>
<feature type="chain" id="PRO_5043485844" description="Secreted protein" evidence="1">
    <location>
        <begin position="18"/>
        <end position="96"/>
    </location>
</feature>
<dbReference type="Proteomes" id="UP001362999">
    <property type="component" value="Unassembled WGS sequence"/>
</dbReference>
<dbReference type="EMBL" id="JAWWNJ010000042">
    <property type="protein sequence ID" value="KAK7019965.1"/>
    <property type="molecule type" value="Genomic_DNA"/>
</dbReference>
<protein>
    <recommendedName>
        <fullName evidence="4">Secreted protein</fullName>
    </recommendedName>
</protein>
<keyword evidence="3" id="KW-1185">Reference proteome</keyword>
<evidence type="ECO:0000256" key="1">
    <source>
        <dbReference type="SAM" id="SignalP"/>
    </source>
</evidence>
<keyword evidence="1" id="KW-0732">Signal</keyword>
<feature type="signal peptide" evidence="1">
    <location>
        <begin position="1"/>
        <end position="17"/>
    </location>
</feature>
<comment type="caution">
    <text evidence="2">The sequence shown here is derived from an EMBL/GenBank/DDBJ whole genome shotgun (WGS) entry which is preliminary data.</text>
</comment>
<evidence type="ECO:0008006" key="4">
    <source>
        <dbReference type="Google" id="ProtNLM"/>
    </source>
</evidence>
<name>A0AAW0B1T9_9AGAR</name>